<dbReference type="AlphaFoldDB" id="A0A0S4LHT9"/>
<organism evidence="9 10">
    <name type="scientific">Candidatus Nitrospira nitrificans</name>
    <dbReference type="NCBI Taxonomy" id="1742973"/>
    <lineage>
        <taxon>Bacteria</taxon>
        <taxon>Pseudomonadati</taxon>
        <taxon>Nitrospirota</taxon>
        <taxon>Nitrospiria</taxon>
        <taxon>Nitrospirales</taxon>
        <taxon>Nitrospiraceae</taxon>
        <taxon>Nitrospira</taxon>
    </lineage>
</organism>
<proteinExistence type="inferred from homology"/>
<accession>A0A0S4LHT9</accession>
<evidence type="ECO:0000256" key="2">
    <source>
        <dbReference type="ARBA" id="ARBA00022649"/>
    </source>
</evidence>
<keyword evidence="6" id="KW-0460">Magnesium</keyword>
<evidence type="ECO:0000256" key="6">
    <source>
        <dbReference type="ARBA" id="ARBA00022842"/>
    </source>
</evidence>
<name>A0A0S4LHT9_9BACT</name>
<dbReference type="GO" id="GO:0046872">
    <property type="term" value="F:metal ion binding"/>
    <property type="evidence" value="ECO:0007669"/>
    <property type="project" value="UniProtKB-KW"/>
</dbReference>
<dbReference type="Gene3D" id="3.40.50.1010">
    <property type="entry name" value="5'-nuclease"/>
    <property type="match status" value="1"/>
</dbReference>
<dbReference type="SUPFAM" id="SSF88723">
    <property type="entry name" value="PIN domain-like"/>
    <property type="match status" value="1"/>
</dbReference>
<dbReference type="InterPro" id="IPR002716">
    <property type="entry name" value="PIN_dom"/>
</dbReference>
<gene>
    <name evidence="9" type="primary">vapC</name>
    <name evidence="9" type="ORF">COMA2_210068</name>
</gene>
<evidence type="ECO:0000256" key="3">
    <source>
        <dbReference type="ARBA" id="ARBA00022722"/>
    </source>
</evidence>
<dbReference type="InterPro" id="IPR029060">
    <property type="entry name" value="PIN-like_dom_sf"/>
</dbReference>
<keyword evidence="3" id="KW-0540">Nuclease</keyword>
<evidence type="ECO:0000256" key="5">
    <source>
        <dbReference type="ARBA" id="ARBA00022801"/>
    </source>
</evidence>
<dbReference type="Pfam" id="PF01850">
    <property type="entry name" value="PIN"/>
    <property type="match status" value="1"/>
</dbReference>
<evidence type="ECO:0000259" key="8">
    <source>
        <dbReference type="Pfam" id="PF01850"/>
    </source>
</evidence>
<comment type="similarity">
    <text evidence="7">Belongs to the PINc/VapC protein family.</text>
</comment>
<dbReference type="CDD" id="cd18740">
    <property type="entry name" value="PIN_VapC4-5_FitB-like"/>
    <property type="match status" value="1"/>
</dbReference>
<keyword evidence="10" id="KW-1185">Reference proteome</keyword>
<dbReference type="GO" id="GO:0016787">
    <property type="term" value="F:hydrolase activity"/>
    <property type="evidence" value="ECO:0007669"/>
    <property type="project" value="UniProtKB-KW"/>
</dbReference>
<dbReference type="EC" id="3.1.-.-" evidence="9"/>
<sequence length="149" mass="16664">MKSVMLDTNTASYIVKPGYPNVLYWLERTSRTQKITMSAVTRGELIYGLALKSFPKVLTAAVNDLLHQVSVLPWDASVSDTYGKARAWFRQQGMTLAALDMMIAAHAIAENATLITSDTSFEPLTSPALKHCPFRLLVRNWMEPPFENT</sequence>
<comment type="cofactor">
    <cofactor evidence="1">
        <name>Mg(2+)</name>
        <dbReference type="ChEBI" id="CHEBI:18420"/>
    </cofactor>
</comment>
<evidence type="ECO:0000256" key="4">
    <source>
        <dbReference type="ARBA" id="ARBA00022723"/>
    </source>
</evidence>
<dbReference type="OrthoDB" id="9796690at2"/>
<dbReference type="STRING" id="1742973.COMA2_210068"/>
<dbReference type="Proteomes" id="UP000198736">
    <property type="component" value="Unassembled WGS sequence"/>
</dbReference>
<feature type="domain" description="PIN" evidence="8">
    <location>
        <begin position="4"/>
        <end position="122"/>
    </location>
</feature>
<protein>
    <submittedName>
        <fullName evidence="9">Ribonuclease VapC</fullName>
        <ecNumber evidence="9">3.1.-.-</ecNumber>
    </submittedName>
</protein>
<keyword evidence="4" id="KW-0479">Metal-binding</keyword>
<keyword evidence="2" id="KW-1277">Toxin-antitoxin system</keyword>
<evidence type="ECO:0000256" key="7">
    <source>
        <dbReference type="ARBA" id="ARBA00038093"/>
    </source>
</evidence>
<evidence type="ECO:0000256" key="1">
    <source>
        <dbReference type="ARBA" id="ARBA00001946"/>
    </source>
</evidence>
<dbReference type="InterPro" id="IPR050556">
    <property type="entry name" value="Type_II_TA_system_RNase"/>
</dbReference>
<dbReference type="PANTHER" id="PTHR33653">
    <property type="entry name" value="RIBONUCLEASE VAPC2"/>
    <property type="match status" value="1"/>
</dbReference>
<evidence type="ECO:0000313" key="10">
    <source>
        <dbReference type="Proteomes" id="UP000198736"/>
    </source>
</evidence>
<dbReference type="PANTHER" id="PTHR33653:SF1">
    <property type="entry name" value="RIBONUCLEASE VAPC2"/>
    <property type="match status" value="1"/>
</dbReference>
<reference evidence="10" key="1">
    <citation type="submission" date="2015-10" db="EMBL/GenBank/DDBJ databases">
        <authorList>
            <person name="Luecker S."/>
            <person name="Luecker S."/>
        </authorList>
    </citation>
    <scope>NUCLEOTIDE SEQUENCE [LARGE SCALE GENOMIC DNA]</scope>
</reference>
<evidence type="ECO:0000313" key="9">
    <source>
        <dbReference type="EMBL" id="CUS36282.1"/>
    </source>
</evidence>
<dbReference type="GO" id="GO:0004518">
    <property type="term" value="F:nuclease activity"/>
    <property type="evidence" value="ECO:0007669"/>
    <property type="project" value="UniProtKB-KW"/>
</dbReference>
<keyword evidence="5 9" id="KW-0378">Hydrolase</keyword>
<dbReference type="EMBL" id="CZPZ01000014">
    <property type="protein sequence ID" value="CUS36282.1"/>
    <property type="molecule type" value="Genomic_DNA"/>
</dbReference>